<gene>
    <name evidence="1" type="ORF">XENORESO_003077</name>
</gene>
<reference evidence="1 2" key="1">
    <citation type="submission" date="2021-06" db="EMBL/GenBank/DDBJ databases">
        <authorList>
            <person name="Palmer J.M."/>
        </authorList>
    </citation>
    <scope>NUCLEOTIDE SEQUENCE [LARGE SCALE GENOMIC DNA]</scope>
    <source>
        <strain evidence="1 2">XR_2019</strain>
        <tissue evidence="1">Muscle</tissue>
    </source>
</reference>
<protein>
    <submittedName>
        <fullName evidence="1">Uncharacterized protein</fullName>
    </submittedName>
</protein>
<organism evidence="1 2">
    <name type="scientific">Xenotaenia resolanae</name>
    <dbReference type="NCBI Taxonomy" id="208358"/>
    <lineage>
        <taxon>Eukaryota</taxon>
        <taxon>Metazoa</taxon>
        <taxon>Chordata</taxon>
        <taxon>Craniata</taxon>
        <taxon>Vertebrata</taxon>
        <taxon>Euteleostomi</taxon>
        <taxon>Actinopterygii</taxon>
        <taxon>Neopterygii</taxon>
        <taxon>Teleostei</taxon>
        <taxon>Neoteleostei</taxon>
        <taxon>Acanthomorphata</taxon>
        <taxon>Ovalentaria</taxon>
        <taxon>Atherinomorphae</taxon>
        <taxon>Cyprinodontiformes</taxon>
        <taxon>Goodeidae</taxon>
        <taxon>Xenotaenia</taxon>
    </lineage>
</organism>
<proteinExistence type="predicted"/>
<keyword evidence="2" id="KW-1185">Reference proteome</keyword>
<evidence type="ECO:0000313" key="2">
    <source>
        <dbReference type="Proteomes" id="UP001444071"/>
    </source>
</evidence>
<sequence length="87" mass="9681">MGSFRGMLCPLRSVCWSMLPAFPIFAPLKKKTQAGSHNFLPSCLLEKNPPGVYWKYISHTPFGFLPIYTALIGLIQVNDSSSFSSLK</sequence>
<dbReference type="Proteomes" id="UP001444071">
    <property type="component" value="Unassembled WGS sequence"/>
</dbReference>
<accession>A0ABV0WVF3</accession>
<dbReference type="EMBL" id="JAHRIM010071587">
    <property type="protein sequence ID" value="MEQ2273361.1"/>
    <property type="molecule type" value="Genomic_DNA"/>
</dbReference>
<evidence type="ECO:0000313" key="1">
    <source>
        <dbReference type="EMBL" id="MEQ2273361.1"/>
    </source>
</evidence>
<comment type="caution">
    <text evidence="1">The sequence shown here is derived from an EMBL/GenBank/DDBJ whole genome shotgun (WGS) entry which is preliminary data.</text>
</comment>
<name>A0ABV0WVF3_9TELE</name>